<comment type="subcellular location">
    <subcellularLocation>
        <location evidence="1">Secreted</location>
    </subcellularLocation>
</comment>
<feature type="compositionally biased region" description="Basic residues" evidence="8">
    <location>
        <begin position="1161"/>
        <end position="1177"/>
    </location>
</feature>
<accession>A0A8J1V046</accession>
<dbReference type="SMART" id="SM00181">
    <property type="entry name" value="EGF"/>
    <property type="match status" value="1"/>
</dbReference>
<dbReference type="InterPro" id="IPR000436">
    <property type="entry name" value="Sushi_SCR_CCP_dom"/>
</dbReference>
<feature type="disulfide bond" evidence="7">
    <location>
        <begin position="1600"/>
        <end position="1627"/>
    </location>
</feature>
<dbReference type="InterPro" id="IPR000742">
    <property type="entry name" value="EGF"/>
</dbReference>
<evidence type="ECO:0000256" key="1">
    <source>
        <dbReference type="ARBA" id="ARBA00004613"/>
    </source>
</evidence>
<keyword evidence="9" id="KW-0472">Membrane</keyword>
<dbReference type="InterPro" id="IPR000884">
    <property type="entry name" value="TSP1_rpt"/>
</dbReference>
<evidence type="ECO:0000256" key="6">
    <source>
        <dbReference type="PROSITE-ProRule" id="PRU00076"/>
    </source>
</evidence>
<dbReference type="SMART" id="SM00209">
    <property type="entry name" value="TSP1"/>
    <property type="match status" value="4"/>
</dbReference>
<dbReference type="FunFam" id="2.20.100.10:FF:000001">
    <property type="entry name" value="semaphorin-5A isoform X1"/>
    <property type="match status" value="1"/>
</dbReference>
<evidence type="ECO:0000256" key="2">
    <source>
        <dbReference type="ARBA" id="ARBA00022525"/>
    </source>
</evidence>
<feature type="compositionally biased region" description="Basic and acidic residues" evidence="8">
    <location>
        <begin position="1233"/>
        <end position="1248"/>
    </location>
</feature>
<dbReference type="PROSITE" id="PS50026">
    <property type="entry name" value="EGF_3"/>
    <property type="match status" value="1"/>
</dbReference>
<dbReference type="SUPFAM" id="SSF57535">
    <property type="entry name" value="Complement control module/SCR domain"/>
    <property type="match status" value="2"/>
</dbReference>
<dbReference type="Gene3D" id="2.20.100.10">
    <property type="entry name" value="Thrombospondin type-1 (TSP1) repeat"/>
    <property type="match status" value="4"/>
</dbReference>
<keyword evidence="2" id="KW-0964">Secreted</keyword>
<reference evidence="10" key="1">
    <citation type="submission" date="2022-03" db="EMBL/GenBank/DDBJ databases">
        <authorList>
            <person name="Martin C."/>
        </authorList>
    </citation>
    <scope>NUCLEOTIDE SEQUENCE</scope>
</reference>
<sequence length="2088" mass="234305">MADQQDPEDPDGPEHDLSEEDLMYVALREAAKEMEFARGVLFLIPFFLVLCLAKKDSDGGTQSKVSKGTSAKSDSKGNSSKGKQSGSSSGSSSSGHHHHHWYTGHNDDEHPIHYSLFQPYHRGYCPGVVVCTFDDGICGDYEVSSDWRRECNTINNVTDCHMAYKPTSVSSNSFVLPTIHNVQSNKILYVNFHFKSPEPNGLKLYSRDGNQTKTILWTNDHPIVEEKLQTVKLPYGAFDLVFEGGGSQSVQVDNVEIYCSYWTEWRKSECPVTCGGGVYTFTRKCTYEGRNKFLNCPGPNIMYEEGCGSDPCPVHGHWGKWENPSSCSESCGGGTRTRARVCNNPYPQHGGMDCVGISENVFPCNDFPCSAFDAHPGGVHEIFSEIQRALLADSGRDIELFDNTYKDLLDTASIKCNDGEIKFCHTRDLLAVVAMFRVAKQKTQADIRYVTASDFQSIGLQAYMSELKQRYLRHQQLFDVYRGMNIEMNQTTWEFTRLSTYFRTLADYERSINEKDKNRLSTALDTLRNSIDGLKTSTQTLLTAVQGTLTGFAMAGTAGLTAFDLILKADCLPRLGLPDFPVPVGGLPASDPCTKDIDRTIKRIREQSNKNKDKISKLGSAVSPFINEVGDLATLLNDNKDQIDEMKALVEAYTAADNTISYADILWKHHPPYSPFPDLNSSIVDNLKQDFVDKYGTYEPKVVGAQIAAVTVKLKDTASKMCELFSTGQVIAESITASKSGLRRWAETDCPDMLANITELDQALTTILDFQERKMEVMSRIVRSHLADVYGSFIGTSATQINLYPVTVLIALDSARMQRAAVYLCNAIEFKNGGARPDICRNYHFTMDEIDRLISMVIREEEETVYRAYIPTTPNGLYTSIDSYINLNKLLKGETILFRLPKDPDWLMHYRWIDNPDDLNDAMYIDSFQIVFPYMECQHEHLFIVKVDIETVKTVTLYPTSDSPCFQISPESYSFAYEGNYGWCPADQKMTYPDVCVRSGGILGTNDGGHGKFVLPTSYYSDFHITLNYDNVRDKFDGHEGHHSEFRPDYCRDGRCDGGRFDRFPDQNGNDYNTRLHNAENTEKRYSSYFDEYDHWNHGIHAKSQHHHHGSKSHQNSESKSDGDDRTPEASGKVDPENNKEHDWNFGYYNDYVKWNEPWVHSHHSSHSHGGHHHKSGSGHGSASESGHKGSSKAETFALHDSHDVHSDHSHKSNPGHSKHSHSSSSHHHHHSEHSSHEEHHNDPNYEKSYRLPRYHYDYDIYEKYGHLDHYFHQEDHEHKGNYGDYYGDTRNGENGYYAGHEDGRGQNNHDVRYFYNDDERIKYGNDIPRKDSHHHSEHYYWHPKHTSHSSSGSIDGSNSRVDKESGSKSSKKTLRNIGKRSAKNAKSGKSKARKKSKESKGSSHHSKEKNNKIRHPYDDYGYFRPDFNHYDMYKYRHYHGFHSCKDKILYEYRYNHVHQVPVLIKRTKYKKMDEVVNCWPNPCRNGGVCTEDANGPHTYSCSCPSGFYGNRCEQENGTTVEWKQIGVCSRTCDGGIQLYEKVCYGPDDKEFNCIKPRTKTDFCNTHQCPKPCHELVIPDNGQRLDDGCTAPGCIAKFSCNEGYMLQGSAQRECLYSGIWTGFHTYCIDAKHPICPVLYKPDGGHMTILHQHFGAHVHFGCGPFATLSGSVTRKCLHDGHWTGHEAVCTPDIVDDVWLDCNDTTECHEIEPCGYRELIWKSEDCYDSVSSESSKSSKESKSTKSSGGKSTSEGSKGTSAESKGTSTESKEDSAESKEAKGVESSQTSKESKGRRRRRSNGKTLEDSKEAKESKSSENNGGEASKSSKTSKSSKASKDSKASKSSKSSSHGSHSLPDQRRKFCRRNIPRQYVCRPEVCPDGWSELATEFNWRCPSGVQIFCQKDLARCNFNCTRGVGERHCHMHDSSSSSSKSSKSASSKSTESKDSASVEGKSDQSGADTDDDNSKASEESDGDGSKGGQINSQEVDTPDGERKVDGGWSVTQWSRCSVTCGSGSELGSRDCNSPKPAGGGALCDGPTIITRTCDAGACGGREFGLRNSGRSNLNTSKWMFITGYLLVLYLGYIVTYI</sequence>
<dbReference type="PANTHER" id="PTHR22906:SF43">
    <property type="entry name" value="PROPERDIN"/>
    <property type="match status" value="1"/>
</dbReference>
<keyword evidence="6" id="KW-0245">EGF-like domain</keyword>
<feature type="compositionally biased region" description="Basic and acidic residues" evidence="8">
    <location>
        <begin position="1115"/>
        <end position="1143"/>
    </location>
</feature>
<dbReference type="PROSITE" id="PS50923">
    <property type="entry name" value="SUSHI"/>
    <property type="match status" value="1"/>
</dbReference>
<proteinExistence type="predicted"/>
<feature type="compositionally biased region" description="Low complexity" evidence="8">
    <location>
        <begin position="70"/>
        <end position="94"/>
    </location>
</feature>
<evidence type="ECO:0000256" key="3">
    <source>
        <dbReference type="ARBA" id="ARBA00022729"/>
    </source>
</evidence>
<feature type="region of interest" description="Disordered" evidence="8">
    <location>
        <begin position="1919"/>
        <end position="1997"/>
    </location>
</feature>
<name>A0A8J1V046_OWEFU</name>
<protein>
    <submittedName>
        <fullName evidence="10">Uncharacterized protein</fullName>
    </submittedName>
</protein>
<dbReference type="InterPro" id="IPR052065">
    <property type="entry name" value="Compl_asym_regulator"/>
</dbReference>
<dbReference type="PANTHER" id="PTHR22906">
    <property type="entry name" value="PROPERDIN"/>
    <property type="match status" value="1"/>
</dbReference>
<comment type="caution">
    <text evidence="6">Lacks conserved residue(s) required for the propagation of feature annotation.</text>
</comment>
<feature type="compositionally biased region" description="Low complexity" evidence="8">
    <location>
        <begin position="1925"/>
        <end position="1940"/>
    </location>
</feature>
<feature type="region of interest" description="Disordered" evidence="8">
    <location>
        <begin position="1342"/>
        <end position="1416"/>
    </location>
</feature>
<evidence type="ECO:0000256" key="8">
    <source>
        <dbReference type="SAM" id="MobiDB-lite"/>
    </source>
</evidence>
<evidence type="ECO:0000313" key="10">
    <source>
        <dbReference type="EMBL" id="CAH1790498.1"/>
    </source>
</evidence>
<dbReference type="SUPFAM" id="SSF82895">
    <property type="entry name" value="TSP-1 type 1 repeat"/>
    <property type="match status" value="3"/>
</dbReference>
<keyword evidence="4" id="KW-0677">Repeat</keyword>
<feature type="compositionally biased region" description="Low complexity" evidence="8">
    <location>
        <begin position="1822"/>
        <end position="1832"/>
    </location>
</feature>
<evidence type="ECO:0000256" key="4">
    <source>
        <dbReference type="ARBA" id="ARBA00022737"/>
    </source>
</evidence>
<keyword evidence="9" id="KW-1133">Transmembrane helix</keyword>
<dbReference type="Pfam" id="PF00090">
    <property type="entry name" value="TSP_1"/>
    <property type="match status" value="4"/>
</dbReference>
<feature type="compositionally biased region" description="Basic residues" evidence="8">
    <location>
        <begin position="1212"/>
        <end position="1232"/>
    </location>
</feature>
<feature type="region of interest" description="Disordered" evidence="8">
    <location>
        <begin position="57"/>
        <end position="104"/>
    </location>
</feature>
<dbReference type="SUPFAM" id="SSF57196">
    <property type="entry name" value="EGF/Laminin"/>
    <property type="match status" value="1"/>
</dbReference>
<gene>
    <name evidence="10" type="ORF">OFUS_LOCUS15694</name>
</gene>
<dbReference type="InterPro" id="IPR035976">
    <property type="entry name" value="Sushi/SCR/CCP_sf"/>
</dbReference>
<dbReference type="InterPro" id="IPR036383">
    <property type="entry name" value="TSP1_rpt_sf"/>
</dbReference>
<feature type="region of interest" description="Disordered" evidence="8">
    <location>
        <begin position="1161"/>
        <end position="1248"/>
    </location>
</feature>
<keyword evidence="7" id="KW-0768">Sushi</keyword>
<feature type="compositionally biased region" description="Basic and acidic residues" evidence="8">
    <location>
        <begin position="1941"/>
        <end position="1953"/>
    </location>
</feature>
<feature type="compositionally biased region" description="Polar residues" evidence="8">
    <location>
        <begin position="59"/>
        <end position="69"/>
    </location>
</feature>
<dbReference type="PROSITE" id="PS01186">
    <property type="entry name" value="EGF_2"/>
    <property type="match status" value="1"/>
</dbReference>
<feature type="disulfide bond" evidence="6">
    <location>
        <begin position="1504"/>
        <end position="1513"/>
    </location>
</feature>
<keyword evidence="5 6" id="KW-1015">Disulfide bond</keyword>
<dbReference type="Gene3D" id="2.10.70.10">
    <property type="entry name" value="Complement Module, domain 1"/>
    <property type="match status" value="2"/>
</dbReference>
<feature type="compositionally biased region" description="Basic and acidic residues" evidence="8">
    <location>
        <begin position="1198"/>
        <end position="1211"/>
    </location>
</feature>
<feature type="compositionally biased region" description="Low complexity" evidence="8">
    <location>
        <begin position="1349"/>
        <end position="1360"/>
    </location>
</feature>
<dbReference type="CDD" id="cd00054">
    <property type="entry name" value="EGF_CA"/>
    <property type="match status" value="1"/>
</dbReference>
<dbReference type="OrthoDB" id="446173at2759"/>
<feature type="compositionally biased region" description="Basic and acidic residues" evidence="8">
    <location>
        <begin position="1767"/>
        <end position="1780"/>
    </location>
</feature>
<dbReference type="SMART" id="SM00032">
    <property type="entry name" value="CCP"/>
    <property type="match status" value="2"/>
</dbReference>
<keyword evidence="11" id="KW-1185">Reference proteome</keyword>
<evidence type="ECO:0000313" key="11">
    <source>
        <dbReference type="Proteomes" id="UP000749559"/>
    </source>
</evidence>
<dbReference type="EMBL" id="CAIIXF020000007">
    <property type="protein sequence ID" value="CAH1790498.1"/>
    <property type="molecule type" value="Genomic_DNA"/>
</dbReference>
<feature type="transmembrane region" description="Helical" evidence="9">
    <location>
        <begin position="2069"/>
        <end position="2087"/>
    </location>
</feature>
<feature type="region of interest" description="Disordered" evidence="8">
    <location>
        <begin position="1729"/>
        <end position="1860"/>
    </location>
</feature>
<comment type="caution">
    <text evidence="10">The sequence shown here is derived from an EMBL/GenBank/DDBJ whole genome shotgun (WGS) entry which is preliminary data.</text>
</comment>
<feature type="compositionally biased region" description="Basic residues" evidence="8">
    <location>
        <begin position="1370"/>
        <end position="1408"/>
    </location>
</feature>
<organism evidence="10 11">
    <name type="scientific">Owenia fusiformis</name>
    <name type="common">Polychaete worm</name>
    <dbReference type="NCBI Taxonomy" id="6347"/>
    <lineage>
        <taxon>Eukaryota</taxon>
        <taxon>Metazoa</taxon>
        <taxon>Spiralia</taxon>
        <taxon>Lophotrochozoa</taxon>
        <taxon>Annelida</taxon>
        <taxon>Polychaeta</taxon>
        <taxon>Sedentaria</taxon>
        <taxon>Canalipalpata</taxon>
        <taxon>Sabellida</taxon>
        <taxon>Oweniida</taxon>
        <taxon>Oweniidae</taxon>
        <taxon>Owenia</taxon>
    </lineage>
</organism>
<evidence type="ECO:0000256" key="7">
    <source>
        <dbReference type="PROSITE-ProRule" id="PRU00302"/>
    </source>
</evidence>
<feature type="compositionally biased region" description="Basic residues" evidence="8">
    <location>
        <begin position="1102"/>
        <end position="1112"/>
    </location>
</feature>
<feature type="region of interest" description="Disordered" evidence="8">
    <location>
        <begin position="1102"/>
        <end position="1143"/>
    </location>
</feature>
<dbReference type="Proteomes" id="UP000749559">
    <property type="component" value="Unassembled WGS sequence"/>
</dbReference>
<keyword evidence="3" id="KW-0732">Signal</keyword>
<evidence type="ECO:0000256" key="5">
    <source>
        <dbReference type="ARBA" id="ARBA00023157"/>
    </source>
</evidence>
<dbReference type="Gene3D" id="2.10.25.10">
    <property type="entry name" value="Laminin"/>
    <property type="match status" value="1"/>
</dbReference>
<dbReference type="CDD" id="cd00033">
    <property type="entry name" value="CCP"/>
    <property type="match status" value="2"/>
</dbReference>
<dbReference type="Pfam" id="PF00084">
    <property type="entry name" value="Sushi"/>
    <property type="match status" value="1"/>
</dbReference>
<evidence type="ECO:0000256" key="9">
    <source>
        <dbReference type="SAM" id="Phobius"/>
    </source>
</evidence>
<keyword evidence="9" id="KW-0812">Transmembrane</keyword>
<feature type="compositionally biased region" description="Basic and acidic residues" evidence="8">
    <location>
        <begin position="1802"/>
        <end position="1814"/>
    </location>
</feature>
<feature type="compositionally biased region" description="Low complexity" evidence="8">
    <location>
        <begin position="1742"/>
        <end position="1766"/>
    </location>
</feature>
<dbReference type="PROSITE" id="PS50092">
    <property type="entry name" value="TSP1"/>
    <property type="match status" value="4"/>
</dbReference>
<dbReference type="PROSITE" id="PS00022">
    <property type="entry name" value="EGF_1"/>
    <property type="match status" value="1"/>
</dbReference>